<keyword evidence="10 13" id="KW-0408">Iron</keyword>
<dbReference type="GO" id="GO:0016705">
    <property type="term" value="F:oxidoreductase activity, acting on paired donors, with incorporation or reduction of molecular oxygen"/>
    <property type="evidence" value="ECO:0007669"/>
    <property type="project" value="InterPro"/>
</dbReference>
<keyword evidence="8 15" id="KW-1133">Transmembrane helix</keyword>
<keyword evidence="12 15" id="KW-0472">Membrane</keyword>
<dbReference type="AlphaFoldDB" id="A0AAD6VB70"/>
<keyword evidence="5 13" id="KW-0349">Heme</keyword>
<comment type="cofactor">
    <cofactor evidence="1 13">
        <name>heme</name>
        <dbReference type="ChEBI" id="CHEBI:30413"/>
    </cofactor>
</comment>
<evidence type="ECO:0000256" key="7">
    <source>
        <dbReference type="ARBA" id="ARBA00022723"/>
    </source>
</evidence>
<accession>A0AAD6VB70</accession>
<evidence type="ECO:0000256" key="6">
    <source>
        <dbReference type="ARBA" id="ARBA00022692"/>
    </source>
</evidence>
<sequence length="400" mass="45030">MEPTLYTIVIFSAVLAFYRVYRRWTRFSLADVPGPEPESFLLGSLPEYFQSPVGEADFKWQARYGHVVRVKGILGTDRLLISDPKALQHMYHSGYNIRKQDLRAEVTSVLTGPGLAWANDAAHQRQRRINSPAFGTADARSYIPIFAAYANVSTCDFMIEAEMLAQMQTIMQAGHETTATTISWTLFELSQHPDMQAKLRAEIQDTERAIHARGDTEFKYTDLEAMPYTIAVMKETLRFHPVSQVSTSLLVLSLLLTRACIRRFNGVREAARDEVLPLSKPIILVASIPGYNRNTDVFGPDAHIFNLERWLDGTVQMTTPLGVYGNLLTFGTGHRACIGWRFAVYEYQSFLIELAKNFEFSMDPSLANKVLRRAALVMVPTIAGEQEKGPQLPIIIKAAF</sequence>
<evidence type="ECO:0000256" key="4">
    <source>
        <dbReference type="ARBA" id="ARBA00010617"/>
    </source>
</evidence>
<organism evidence="16 17">
    <name type="scientific">Mycena pura</name>
    <dbReference type="NCBI Taxonomy" id="153505"/>
    <lineage>
        <taxon>Eukaryota</taxon>
        <taxon>Fungi</taxon>
        <taxon>Dikarya</taxon>
        <taxon>Basidiomycota</taxon>
        <taxon>Agaricomycotina</taxon>
        <taxon>Agaricomycetes</taxon>
        <taxon>Agaricomycetidae</taxon>
        <taxon>Agaricales</taxon>
        <taxon>Marasmiineae</taxon>
        <taxon>Mycenaceae</taxon>
        <taxon>Mycena</taxon>
    </lineage>
</organism>
<gene>
    <name evidence="16" type="ORF">GGX14DRAFT_698697</name>
</gene>
<dbReference type="PANTHER" id="PTHR24305:SF166">
    <property type="entry name" value="CYTOCHROME P450 12A4, MITOCHONDRIAL-RELATED"/>
    <property type="match status" value="1"/>
</dbReference>
<evidence type="ECO:0000256" key="14">
    <source>
        <dbReference type="RuleBase" id="RU000461"/>
    </source>
</evidence>
<evidence type="ECO:0000256" key="10">
    <source>
        <dbReference type="ARBA" id="ARBA00023004"/>
    </source>
</evidence>
<keyword evidence="9 14" id="KW-0560">Oxidoreductase</keyword>
<dbReference type="PRINTS" id="PR00463">
    <property type="entry name" value="EP450I"/>
</dbReference>
<comment type="pathway">
    <text evidence="3">Secondary metabolite biosynthesis; terpenoid biosynthesis.</text>
</comment>
<evidence type="ECO:0000256" key="11">
    <source>
        <dbReference type="ARBA" id="ARBA00023033"/>
    </source>
</evidence>
<dbReference type="GO" id="GO:0005506">
    <property type="term" value="F:iron ion binding"/>
    <property type="evidence" value="ECO:0007669"/>
    <property type="project" value="InterPro"/>
</dbReference>
<dbReference type="SUPFAM" id="SSF48264">
    <property type="entry name" value="Cytochrome P450"/>
    <property type="match status" value="1"/>
</dbReference>
<evidence type="ECO:0000256" key="5">
    <source>
        <dbReference type="ARBA" id="ARBA00022617"/>
    </source>
</evidence>
<dbReference type="GO" id="GO:0020037">
    <property type="term" value="F:heme binding"/>
    <property type="evidence" value="ECO:0007669"/>
    <property type="project" value="InterPro"/>
</dbReference>
<evidence type="ECO:0000313" key="17">
    <source>
        <dbReference type="Proteomes" id="UP001219525"/>
    </source>
</evidence>
<evidence type="ECO:0000256" key="13">
    <source>
        <dbReference type="PIRSR" id="PIRSR602401-1"/>
    </source>
</evidence>
<feature type="transmembrane region" description="Helical" evidence="15">
    <location>
        <begin position="6"/>
        <end position="21"/>
    </location>
</feature>
<evidence type="ECO:0000256" key="1">
    <source>
        <dbReference type="ARBA" id="ARBA00001971"/>
    </source>
</evidence>
<reference evidence="16" key="1">
    <citation type="submission" date="2023-03" db="EMBL/GenBank/DDBJ databases">
        <title>Massive genome expansion in bonnet fungi (Mycena s.s.) driven by repeated elements and novel gene families across ecological guilds.</title>
        <authorList>
            <consortium name="Lawrence Berkeley National Laboratory"/>
            <person name="Harder C.B."/>
            <person name="Miyauchi S."/>
            <person name="Viragh M."/>
            <person name="Kuo A."/>
            <person name="Thoen E."/>
            <person name="Andreopoulos B."/>
            <person name="Lu D."/>
            <person name="Skrede I."/>
            <person name="Drula E."/>
            <person name="Henrissat B."/>
            <person name="Morin E."/>
            <person name="Kohler A."/>
            <person name="Barry K."/>
            <person name="LaButti K."/>
            <person name="Morin E."/>
            <person name="Salamov A."/>
            <person name="Lipzen A."/>
            <person name="Mereny Z."/>
            <person name="Hegedus B."/>
            <person name="Baldrian P."/>
            <person name="Stursova M."/>
            <person name="Weitz H."/>
            <person name="Taylor A."/>
            <person name="Grigoriev I.V."/>
            <person name="Nagy L.G."/>
            <person name="Martin F."/>
            <person name="Kauserud H."/>
        </authorList>
    </citation>
    <scope>NUCLEOTIDE SEQUENCE</scope>
    <source>
        <strain evidence="16">9144</strain>
    </source>
</reference>
<evidence type="ECO:0000256" key="15">
    <source>
        <dbReference type="SAM" id="Phobius"/>
    </source>
</evidence>
<dbReference type="Gene3D" id="1.10.630.10">
    <property type="entry name" value="Cytochrome P450"/>
    <property type="match status" value="2"/>
</dbReference>
<dbReference type="Proteomes" id="UP001219525">
    <property type="component" value="Unassembled WGS sequence"/>
</dbReference>
<protein>
    <submittedName>
        <fullName evidence="16">Cytochrome P450</fullName>
    </submittedName>
</protein>
<keyword evidence="11 14" id="KW-0503">Monooxygenase</keyword>
<dbReference type="EMBL" id="JARJCW010000046">
    <property type="protein sequence ID" value="KAJ7204753.1"/>
    <property type="molecule type" value="Genomic_DNA"/>
</dbReference>
<dbReference type="InterPro" id="IPR017972">
    <property type="entry name" value="Cyt_P450_CS"/>
</dbReference>
<keyword evidence="6 15" id="KW-0812">Transmembrane</keyword>
<keyword evidence="17" id="KW-1185">Reference proteome</keyword>
<dbReference type="InterPro" id="IPR001128">
    <property type="entry name" value="Cyt_P450"/>
</dbReference>
<dbReference type="PRINTS" id="PR00385">
    <property type="entry name" value="P450"/>
</dbReference>
<comment type="subcellular location">
    <subcellularLocation>
        <location evidence="2">Membrane</location>
    </subcellularLocation>
</comment>
<dbReference type="Pfam" id="PF00067">
    <property type="entry name" value="p450"/>
    <property type="match status" value="1"/>
</dbReference>
<dbReference type="GO" id="GO:0016020">
    <property type="term" value="C:membrane"/>
    <property type="evidence" value="ECO:0007669"/>
    <property type="project" value="UniProtKB-SubCell"/>
</dbReference>
<dbReference type="PROSITE" id="PS00086">
    <property type="entry name" value="CYTOCHROME_P450"/>
    <property type="match status" value="1"/>
</dbReference>
<evidence type="ECO:0000256" key="9">
    <source>
        <dbReference type="ARBA" id="ARBA00023002"/>
    </source>
</evidence>
<keyword evidence="7 13" id="KW-0479">Metal-binding</keyword>
<comment type="caution">
    <text evidence="16">The sequence shown here is derived from an EMBL/GenBank/DDBJ whole genome shotgun (WGS) entry which is preliminary data.</text>
</comment>
<proteinExistence type="inferred from homology"/>
<evidence type="ECO:0000256" key="2">
    <source>
        <dbReference type="ARBA" id="ARBA00004370"/>
    </source>
</evidence>
<name>A0AAD6VB70_9AGAR</name>
<feature type="binding site" description="axial binding residue" evidence="13">
    <location>
        <position position="337"/>
    </location>
    <ligand>
        <name>heme</name>
        <dbReference type="ChEBI" id="CHEBI:30413"/>
    </ligand>
    <ligandPart>
        <name>Fe</name>
        <dbReference type="ChEBI" id="CHEBI:18248"/>
    </ligandPart>
</feature>
<evidence type="ECO:0000256" key="12">
    <source>
        <dbReference type="ARBA" id="ARBA00023136"/>
    </source>
</evidence>
<evidence type="ECO:0000256" key="3">
    <source>
        <dbReference type="ARBA" id="ARBA00004721"/>
    </source>
</evidence>
<dbReference type="InterPro" id="IPR002401">
    <property type="entry name" value="Cyt_P450_E_grp-I"/>
</dbReference>
<dbReference type="PANTHER" id="PTHR24305">
    <property type="entry name" value="CYTOCHROME P450"/>
    <property type="match status" value="1"/>
</dbReference>
<dbReference type="GO" id="GO:0004497">
    <property type="term" value="F:monooxygenase activity"/>
    <property type="evidence" value="ECO:0007669"/>
    <property type="project" value="UniProtKB-KW"/>
</dbReference>
<comment type="similarity">
    <text evidence="4 14">Belongs to the cytochrome P450 family.</text>
</comment>
<dbReference type="InterPro" id="IPR036396">
    <property type="entry name" value="Cyt_P450_sf"/>
</dbReference>
<evidence type="ECO:0000256" key="8">
    <source>
        <dbReference type="ARBA" id="ARBA00022989"/>
    </source>
</evidence>
<evidence type="ECO:0000313" key="16">
    <source>
        <dbReference type="EMBL" id="KAJ7204753.1"/>
    </source>
</evidence>
<dbReference type="InterPro" id="IPR050121">
    <property type="entry name" value="Cytochrome_P450_monoxygenase"/>
</dbReference>